<dbReference type="InParanoid" id="A0A0V0QJ23"/>
<dbReference type="Gene3D" id="2.20.110.10">
    <property type="entry name" value="Histone H3 K4-specific methyltransferase SET7/9 N-terminal domain"/>
    <property type="match status" value="3"/>
</dbReference>
<gene>
    <name evidence="2" type="ORF">PPERSA_04828</name>
</gene>
<sequence length="557" mass="65594">MNINKLKKELINFCKDCFLIEKVLKNNIYAIKLKNNIVYLGEINQQQNSLDGLGLLAINLGPFDMEFDNFQKNQFQQKSKYWVYVGEFKDNSFEGYGKIYYDNGDKYDGYFKNGMRSGKGEFTKDYNFDINKKGQIYDWVQDICVQKQELGYKTVWRGNFQNDIKYLERDKNQKKLQEWNFVQKLIANLQGDIYEGHFRENSMIKEGKGIFYYFKGDTYFVGKHYYRNGKVYSGEWGSGQQLQGLNNTFKLNNGSNYQSRKNSISDDKKGQYQSKGQQFLSPQSRHDLSFQQGNFNSEPQTESIKIQEFKPSKEKATKSLQQSPIIKNFEFNQNQQNNGDIDENITISNKVSKKNSPLISKRFTEIQIKKSSQQKNNNQNTLQQKQEFNPQMIQKNKEELDQFILQLESLDYQLVKQKYQNGNQYYGQINEQGKRQGKGVFYFKQGDIYFGNFSNNFFHGEGQYCFNNGEFYKGYFQSSAKEGQGMYCYWDGGYYDGDWKNNQKDGYGVFWDQYIEELYKGQWKQNKKNGEGIIIKNGEIIKQGVFVNNKLQQLDNQ</sequence>
<evidence type="ECO:0000256" key="1">
    <source>
        <dbReference type="ARBA" id="ARBA00022737"/>
    </source>
</evidence>
<name>A0A0V0QJ23_PSEPJ</name>
<dbReference type="PANTHER" id="PTHR43215">
    <property type="entry name" value="RADIAL SPOKE HEAD 1 HOMOLOG"/>
    <property type="match status" value="1"/>
</dbReference>
<keyword evidence="3" id="KW-1185">Reference proteome</keyword>
<dbReference type="EMBL" id="LDAU01000156">
    <property type="protein sequence ID" value="KRX02206.1"/>
    <property type="molecule type" value="Genomic_DNA"/>
</dbReference>
<evidence type="ECO:0000313" key="2">
    <source>
        <dbReference type="EMBL" id="KRX02206.1"/>
    </source>
</evidence>
<accession>A0A0V0QJ23</accession>
<dbReference type="SMART" id="SM00698">
    <property type="entry name" value="MORN"/>
    <property type="match status" value="7"/>
</dbReference>
<reference evidence="2 3" key="1">
    <citation type="journal article" date="2015" name="Sci. Rep.">
        <title>Genome of the facultative scuticociliatosis pathogen Pseudocohnilembus persalinus provides insight into its virulence through horizontal gene transfer.</title>
        <authorList>
            <person name="Xiong J."/>
            <person name="Wang G."/>
            <person name="Cheng J."/>
            <person name="Tian M."/>
            <person name="Pan X."/>
            <person name="Warren A."/>
            <person name="Jiang C."/>
            <person name="Yuan D."/>
            <person name="Miao W."/>
        </authorList>
    </citation>
    <scope>NUCLEOTIDE SEQUENCE [LARGE SCALE GENOMIC DNA]</scope>
    <source>
        <strain evidence="2">36N120E</strain>
    </source>
</reference>
<proteinExistence type="predicted"/>
<dbReference type="PANTHER" id="PTHR43215:SF14">
    <property type="entry name" value="RADIAL SPOKE HEAD 1 HOMOLOG"/>
    <property type="match status" value="1"/>
</dbReference>
<comment type="caution">
    <text evidence="2">The sequence shown here is derived from an EMBL/GenBank/DDBJ whole genome shotgun (WGS) entry which is preliminary data.</text>
</comment>
<dbReference type="OrthoDB" id="294378at2759"/>
<dbReference type="AlphaFoldDB" id="A0A0V0QJ23"/>
<evidence type="ECO:0000313" key="3">
    <source>
        <dbReference type="Proteomes" id="UP000054937"/>
    </source>
</evidence>
<dbReference type="SUPFAM" id="SSF82185">
    <property type="entry name" value="Histone H3 K4-specific methyltransferase SET7/9 N-terminal domain"/>
    <property type="match status" value="2"/>
</dbReference>
<dbReference type="Pfam" id="PF02493">
    <property type="entry name" value="MORN"/>
    <property type="match status" value="7"/>
</dbReference>
<keyword evidence="1" id="KW-0677">Repeat</keyword>
<evidence type="ECO:0008006" key="4">
    <source>
        <dbReference type="Google" id="ProtNLM"/>
    </source>
</evidence>
<dbReference type="Proteomes" id="UP000054937">
    <property type="component" value="Unassembled WGS sequence"/>
</dbReference>
<protein>
    <recommendedName>
        <fullName evidence="4">MORN motif</fullName>
    </recommendedName>
</protein>
<dbReference type="InterPro" id="IPR003409">
    <property type="entry name" value="MORN"/>
</dbReference>
<organism evidence="2 3">
    <name type="scientific">Pseudocohnilembus persalinus</name>
    <name type="common">Ciliate</name>
    <dbReference type="NCBI Taxonomy" id="266149"/>
    <lineage>
        <taxon>Eukaryota</taxon>
        <taxon>Sar</taxon>
        <taxon>Alveolata</taxon>
        <taxon>Ciliophora</taxon>
        <taxon>Intramacronucleata</taxon>
        <taxon>Oligohymenophorea</taxon>
        <taxon>Scuticociliatia</taxon>
        <taxon>Philasterida</taxon>
        <taxon>Pseudocohnilembidae</taxon>
        <taxon>Pseudocohnilembus</taxon>
    </lineage>
</organism>